<sequence length="129" mass="15305">MLKHALKLMQVHEDELGTTYLWNFHMGYAWYYLDQESRALPHFRRALELNTGDDSRLNSRQGIEDLTDDCEKRISLPRFEQCFRERTETTWEAFAKQESQMRYLMGEGNKHEMGNETDRTVRTHSASGI</sequence>
<proteinExistence type="predicted"/>
<evidence type="ECO:0000256" key="1">
    <source>
        <dbReference type="SAM" id="MobiDB-lite"/>
    </source>
</evidence>
<dbReference type="eggNOG" id="COG0457">
    <property type="taxonomic scope" value="Bacteria"/>
</dbReference>
<evidence type="ECO:0000313" key="2">
    <source>
        <dbReference type="EMBL" id="EHE95137.1"/>
    </source>
</evidence>
<evidence type="ECO:0008006" key="4">
    <source>
        <dbReference type="Google" id="ProtNLM"/>
    </source>
</evidence>
<accession>G5HTT7</accession>
<name>G5HTT7_9FIRM</name>
<dbReference type="EMBL" id="ADLJ01000057">
    <property type="protein sequence ID" value="EHE95137.1"/>
    <property type="molecule type" value="Genomic_DNA"/>
</dbReference>
<dbReference type="HOGENOM" id="CLU_1944984_0_0_9"/>
<feature type="compositionally biased region" description="Basic and acidic residues" evidence="1">
    <location>
        <begin position="109"/>
        <end position="121"/>
    </location>
</feature>
<protein>
    <recommendedName>
        <fullName evidence="4">Tetratricopeptide repeat protein</fullName>
    </recommendedName>
</protein>
<dbReference type="Proteomes" id="UP000003763">
    <property type="component" value="Unassembled WGS sequence"/>
</dbReference>
<dbReference type="AlphaFoldDB" id="G5HTT7"/>
<evidence type="ECO:0000313" key="3">
    <source>
        <dbReference type="Proteomes" id="UP000003763"/>
    </source>
</evidence>
<comment type="caution">
    <text evidence="2">The sequence shown here is derived from an EMBL/GenBank/DDBJ whole genome shotgun (WGS) entry which is preliminary data.</text>
</comment>
<feature type="region of interest" description="Disordered" evidence="1">
    <location>
        <begin position="109"/>
        <end position="129"/>
    </location>
</feature>
<dbReference type="PATRIC" id="fig|742733.3.peg.6159"/>
<organism evidence="2 3">
    <name type="scientific">[Clostridium] citroniae WAL-17108</name>
    <dbReference type="NCBI Taxonomy" id="742733"/>
    <lineage>
        <taxon>Bacteria</taxon>
        <taxon>Bacillati</taxon>
        <taxon>Bacillota</taxon>
        <taxon>Clostridia</taxon>
        <taxon>Lachnospirales</taxon>
        <taxon>Lachnospiraceae</taxon>
        <taxon>Enterocloster</taxon>
    </lineage>
</organism>
<reference evidence="2 3" key="1">
    <citation type="submission" date="2011-08" db="EMBL/GenBank/DDBJ databases">
        <title>The Genome Sequence of Clostridium citroniae WAL-17108.</title>
        <authorList>
            <consortium name="The Broad Institute Genome Sequencing Platform"/>
            <person name="Earl A."/>
            <person name="Ward D."/>
            <person name="Feldgarden M."/>
            <person name="Gevers D."/>
            <person name="Finegold S.M."/>
            <person name="Summanen P.H."/>
            <person name="Molitoris D.R."/>
            <person name="Vaisanen M.L."/>
            <person name="Daigneault M."/>
            <person name="Allen-Vercoe E."/>
            <person name="Young S.K."/>
            <person name="Zeng Q."/>
            <person name="Gargeya S."/>
            <person name="Fitzgerald M."/>
            <person name="Haas B."/>
            <person name="Abouelleil A."/>
            <person name="Alvarado L."/>
            <person name="Arachchi H.M."/>
            <person name="Berlin A."/>
            <person name="Brown A."/>
            <person name="Chapman S.B."/>
            <person name="Chen Z."/>
            <person name="Dunbar C."/>
            <person name="Freedman E."/>
            <person name="Gearin G."/>
            <person name="Gellesch M."/>
            <person name="Goldberg J."/>
            <person name="Griggs A."/>
            <person name="Gujja S."/>
            <person name="Heiman D."/>
            <person name="Howarth C."/>
            <person name="Larson L."/>
            <person name="Lui A."/>
            <person name="MacDonald P.J.P."/>
            <person name="Montmayeur A."/>
            <person name="Murphy C."/>
            <person name="Neiman D."/>
            <person name="Pearson M."/>
            <person name="Priest M."/>
            <person name="Roberts A."/>
            <person name="Saif S."/>
            <person name="Shea T."/>
            <person name="Shenoy N."/>
            <person name="Sisk P."/>
            <person name="Stolte C."/>
            <person name="Sykes S."/>
            <person name="Wortman J."/>
            <person name="Nusbaum C."/>
            <person name="Birren B."/>
        </authorList>
    </citation>
    <scope>NUCLEOTIDE SEQUENCE [LARGE SCALE GENOMIC DNA]</scope>
    <source>
        <strain evidence="2 3">WAL-17108</strain>
    </source>
</reference>
<gene>
    <name evidence="2" type="ORF">HMPREF9469_05999</name>
</gene>